<gene>
    <name evidence="2" type="ORF">A3G50_01210</name>
</gene>
<accession>A0A1F6C2G8</accession>
<dbReference type="STRING" id="1798473.A3G50_01210"/>
<dbReference type="SMART" id="SM00507">
    <property type="entry name" value="HNHc"/>
    <property type="match status" value="1"/>
</dbReference>
<dbReference type="EMBL" id="MFKM01000019">
    <property type="protein sequence ID" value="OGG43253.1"/>
    <property type="molecule type" value="Genomic_DNA"/>
</dbReference>
<sequence>MKCKTCGNDFYAKPNWIKKGWGKYCSIKCQHESLKNGRFVECFLCKKKIYRTLKNLKRSKSKKYFCSKSCQTIWRNSIIYIGSNHSNWKGGGSIYRDILLRQNRPQICKRCGIRDERLLAVHHIDRNRNNSRVENLIWLCYNCHHLVHHNIKENQKLMETLV</sequence>
<dbReference type="AlphaFoldDB" id="A0A1F6C2G8"/>
<name>A0A1F6C2G8_9BACT</name>
<organism evidence="2 3">
    <name type="scientific">Candidatus Jorgensenbacteria bacterium RIFCSPLOWO2_12_FULL_42_11</name>
    <dbReference type="NCBI Taxonomy" id="1798473"/>
    <lineage>
        <taxon>Bacteria</taxon>
        <taxon>Candidatus Joergenseniibacteriota</taxon>
    </lineage>
</organism>
<evidence type="ECO:0000313" key="3">
    <source>
        <dbReference type="Proteomes" id="UP000176633"/>
    </source>
</evidence>
<protein>
    <recommendedName>
        <fullName evidence="1">HNH nuclease domain-containing protein</fullName>
    </recommendedName>
</protein>
<dbReference type="InterPro" id="IPR003615">
    <property type="entry name" value="HNH_nuc"/>
</dbReference>
<proteinExistence type="predicted"/>
<feature type="domain" description="HNH nuclease" evidence="1">
    <location>
        <begin position="93"/>
        <end position="145"/>
    </location>
</feature>
<evidence type="ECO:0000313" key="2">
    <source>
        <dbReference type="EMBL" id="OGG43253.1"/>
    </source>
</evidence>
<dbReference type="CDD" id="cd00085">
    <property type="entry name" value="HNHc"/>
    <property type="match status" value="1"/>
</dbReference>
<dbReference type="Proteomes" id="UP000176633">
    <property type="component" value="Unassembled WGS sequence"/>
</dbReference>
<comment type="caution">
    <text evidence="2">The sequence shown here is derived from an EMBL/GenBank/DDBJ whole genome shotgun (WGS) entry which is preliminary data.</text>
</comment>
<reference evidence="2 3" key="1">
    <citation type="journal article" date="2016" name="Nat. Commun.">
        <title>Thousands of microbial genomes shed light on interconnected biogeochemical processes in an aquifer system.</title>
        <authorList>
            <person name="Anantharaman K."/>
            <person name="Brown C.T."/>
            <person name="Hug L.A."/>
            <person name="Sharon I."/>
            <person name="Castelle C.J."/>
            <person name="Probst A.J."/>
            <person name="Thomas B.C."/>
            <person name="Singh A."/>
            <person name="Wilkins M.J."/>
            <person name="Karaoz U."/>
            <person name="Brodie E.L."/>
            <person name="Williams K.H."/>
            <person name="Hubbard S.S."/>
            <person name="Banfield J.F."/>
        </authorList>
    </citation>
    <scope>NUCLEOTIDE SEQUENCE [LARGE SCALE GENOMIC DNA]</scope>
</reference>
<evidence type="ECO:0000259" key="1">
    <source>
        <dbReference type="SMART" id="SM00507"/>
    </source>
</evidence>